<keyword evidence="8 13" id="KW-0472">Membrane</keyword>
<dbReference type="PROSITE" id="PS00518">
    <property type="entry name" value="ZF_RING_1"/>
    <property type="match status" value="1"/>
</dbReference>
<evidence type="ECO:0000256" key="4">
    <source>
        <dbReference type="ARBA" id="ARBA00022723"/>
    </source>
</evidence>
<dbReference type="GO" id="GO:0008270">
    <property type="term" value="F:zinc ion binding"/>
    <property type="evidence" value="ECO:0007669"/>
    <property type="project" value="UniProtKB-KW"/>
</dbReference>
<dbReference type="InterPro" id="IPR001841">
    <property type="entry name" value="Znf_RING"/>
</dbReference>
<keyword evidence="6" id="KW-0862">Zinc</keyword>
<name>A0AAD9UXW0_ACRCE</name>
<reference evidence="15" key="1">
    <citation type="journal article" date="2023" name="G3 (Bethesda)">
        <title>Whole genome assembly and annotation of the endangered Caribbean coral Acropora cervicornis.</title>
        <authorList>
            <person name="Selwyn J.D."/>
            <person name="Vollmer S.V."/>
        </authorList>
    </citation>
    <scope>NUCLEOTIDE SEQUENCE</scope>
    <source>
        <strain evidence="15">K2</strain>
    </source>
</reference>
<keyword evidence="4" id="KW-0479">Metal-binding</keyword>
<evidence type="ECO:0000259" key="14">
    <source>
        <dbReference type="PROSITE" id="PS50089"/>
    </source>
</evidence>
<reference evidence="15" key="2">
    <citation type="journal article" date="2023" name="Science">
        <title>Genomic signatures of disease resistance in endangered staghorn corals.</title>
        <authorList>
            <person name="Vollmer S.V."/>
            <person name="Selwyn J.D."/>
            <person name="Despard B.A."/>
            <person name="Roesel C.L."/>
        </authorList>
    </citation>
    <scope>NUCLEOTIDE SEQUENCE</scope>
    <source>
        <strain evidence="15">K2</strain>
    </source>
</reference>
<evidence type="ECO:0000256" key="6">
    <source>
        <dbReference type="ARBA" id="ARBA00022833"/>
    </source>
</evidence>
<evidence type="ECO:0000256" key="8">
    <source>
        <dbReference type="ARBA" id="ARBA00023136"/>
    </source>
</evidence>
<evidence type="ECO:0000256" key="13">
    <source>
        <dbReference type="SAM" id="Phobius"/>
    </source>
</evidence>
<keyword evidence="16" id="KW-1185">Reference proteome</keyword>
<gene>
    <name evidence="15" type="ORF">P5673_025120</name>
</gene>
<evidence type="ECO:0000256" key="3">
    <source>
        <dbReference type="ARBA" id="ARBA00022692"/>
    </source>
</evidence>
<keyword evidence="7 13" id="KW-1133">Transmembrane helix</keyword>
<dbReference type="AlphaFoldDB" id="A0AAD9UXW0"/>
<organism evidence="15 16">
    <name type="scientific">Acropora cervicornis</name>
    <name type="common">Staghorn coral</name>
    <dbReference type="NCBI Taxonomy" id="6130"/>
    <lineage>
        <taxon>Eukaryota</taxon>
        <taxon>Metazoa</taxon>
        <taxon>Cnidaria</taxon>
        <taxon>Anthozoa</taxon>
        <taxon>Hexacorallia</taxon>
        <taxon>Scleractinia</taxon>
        <taxon>Astrocoeniina</taxon>
        <taxon>Acroporidae</taxon>
        <taxon>Acropora</taxon>
    </lineage>
</organism>
<evidence type="ECO:0000256" key="1">
    <source>
        <dbReference type="ARBA" id="ARBA00004127"/>
    </source>
</evidence>
<feature type="transmembrane region" description="Helical" evidence="13">
    <location>
        <begin position="242"/>
        <end position="262"/>
    </location>
</feature>
<dbReference type="PANTHER" id="PTHR22894">
    <property type="entry name" value="RING-TYPE DOMAIN-CONTAINING PROTEIN"/>
    <property type="match status" value="1"/>
</dbReference>
<dbReference type="PROSITE" id="PS50089">
    <property type="entry name" value="ZF_RING_2"/>
    <property type="match status" value="1"/>
</dbReference>
<evidence type="ECO:0000256" key="7">
    <source>
        <dbReference type="ARBA" id="ARBA00022989"/>
    </source>
</evidence>
<evidence type="ECO:0000256" key="11">
    <source>
        <dbReference type="PROSITE-ProRule" id="PRU00175"/>
    </source>
</evidence>
<dbReference type="GO" id="GO:0061630">
    <property type="term" value="F:ubiquitin protein ligase activity"/>
    <property type="evidence" value="ECO:0007669"/>
    <property type="project" value="InterPro"/>
</dbReference>
<comment type="caution">
    <text evidence="15">The sequence shown here is derived from an EMBL/GenBank/DDBJ whole genome shotgun (WGS) entry which is preliminary data.</text>
</comment>
<dbReference type="InterPro" id="IPR038896">
    <property type="entry name" value="RNF170"/>
</dbReference>
<dbReference type="InterPro" id="IPR017907">
    <property type="entry name" value="Znf_RING_CS"/>
</dbReference>
<feature type="transmembrane region" description="Helical" evidence="13">
    <location>
        <begin position="205"/>
        <end position="230"/>
    </location>
</feature>
<proteinExistence type="predicted"/>
<evidence type="ECO:0000256" key="10">
    <source>
        <dbReference type="ARBA" id="ARBA00031107"/>
    </source>
</evidence>
<feature type="domain" description="RING-type" evidence="14">
    <location>
        <begin position="103"/>
        <end position="146"/>
    </location>
</feature>
<protein>
    <recommendedName>
        <fullName evidence="2">E3 ubiquitin-protein ligase RNF170</fullName>
    </recommendedName>
    <alternativeName>
        <fullName evidence="10">RING finger protein 170</fullName>
    </alternativeName>
    <alternativeName>
        <fullName evidence="9">RING-type E3 ubiquitin transferase RNF170</fullName>
    </alternativeName>
</protein>
<dbReference type="SUPFAM" id="SSF57850">
    <property type="entry name" value="RING/U-box"/>
    <property type="match status" value="1"/>
</dbReference>
<keyword evidence="5 11" id="KW-0863">Zinc-finger</keyword>
<evidence type="ECO:0000313" key="16">
    <source>
        <dbReference type="Proteomes" id="UP001249851"/>
    </source>
</evidence>
<dbReference type="Proteomes" id="UP001249851">
    <property type="component" value="Unassembled WGS sequence"/>
</dbReference>
<dbReference type="Pfam" id="PF00097">
    <property type="entry name" value="zf-C3HC4"/>
    <property type="match status" value="1"/>
</dbReference>
<feature type="transmembrane region" description="Helical" evidence="13">
    <location>
        <begin position="28"/>
        <end position="46"/>
    </location>
</feature>
<dbReference type="CDD" id="cd16553">
    <property type="entry name" value="RING-HC_RNF170"/>
    <property type="match status" value="1"/>
</dbReference>
<dbReference type="InterPro" id="IPR010652">
    <property type="entry name" value="DUF1232"/>
</dbReference>
<sequence>MAMLLLLDFINFRFHSQGTIVEGVGDEVLIGLASTLGLIALVSILYNTQGRPRTIHPSQEENVQIVRDRLGFIREDGRDPTGSSEGPPLPDAPPVTYSSDHRCPVCLTDTKFRTTTNCGHVFCAPCIVTYWRYGRWLGAVNCPVCRQQVTILFPNFSEEDGQLPEALQHRREINEYNRRYSGVPRTIMDFLRDLPTLLHQLCSELFSFGGLVWVLRLRITLCFFAAALYFISPLDIIPESVFGFLGLMDDVLIILLLLVYVTEMYRRVIASRAEEAT</sequence>
<evidence type="ECO:0000256" key="9">
    <source>
        <dbReference type="ARBA" id="ARBA00030110"/>
    </source>
</evidence>
<dbReference type="SMART" id="SM00184">
    <property type="entry name" value="RING"/>
    <property type="match status" value="1"/>
</dbReference>
<feature type="region of interest" description="Disordered" evidence="12">
    <location>
        <begin position="76"/>
        <end position="95"/>
    </location>
</feature>
<dbReference type="PANTHER" id="PTHR22894:SF5">
    <property type="entry name" value="RING-TYPE DOMAIN-CONTAINING PROTEIN"/>
    <property type="match status" value="1"/>
</dbReference>
<dbReference type="Gene3D" id="3.30.40.10">
    <property type="entry name" value="Zinc/RING finger domain, C3HC4 (zinc finger)"/>
    <property type="match status" value="1"/>
</dbReference>
<comment type="subcellular location">
    <subcellularLocation>
        <location evidence="1">Endomembrane system</location>
        <topology evidence="1">Multi-pass membrane protein</topology>
    </subcellularLocation>
</comment>
<dbReference type="InterPro" id="IPR018957">
    <property type="entry name" value="Znf_C3HC4_RING-type"/>
</dbReference>
<evidence type="ECO:0000313" key="15">
    <source>
        <dbReference type="EMBL" id="KAK2553625.1"/>
    </source>
</evidence>
<evidence type="ECO:0000256" key="2">
    <source>
        <dbReference type="ARBA" id="ARBA00014068"/>
    </source>
</evidence>
<evidence type="ECO:0000256" key="5">
    <source>
        <dbReference type="ARBA" id="ARBA00022771"/>
    </source>
</evidence>
<dbReference type="InterPro" id="IPR013083">
    <property type="entry name" value="Znf_RING/FYVE/PHD"/>
</dbReference>
<dbReference type="EMBL" id="JARQWQ010000076">
    <property type="protein sequence ID" value="KAK2553625.1"/>
    <property type="molecule type" value="Genomic_DNA"/>
</dbReference>
<evidence type="ECO:0000256" key="12">
    <source>
        <dbReference type="SAM" id="MobiDB-lite"/>
    </source>
</evidence>
<keyword evidence="3 13" id="KW-0812">Transmembrane</keyword>
<dbReference type="Pfam" id="PF06803">
    <property type="entry name" value="DUF1232"/>
    <property type="match status" value="1"/>
</dbReference>
<dbReference type="GO" id="GO:0012505">
    <property type="term" value="C:endomembrane system"/>
    <property type="evidence" value="ECO:0007669"/>
    <property type="project" value="UniProtKB-SubCell"/>
</dbReference>
<accession>A0AAD9UXW0</accession>